<sequence length="392" mass="42569">MPSHSIFTRTAASVFALSLGFGGLAHADQAWENPSAFDGEWTPGTTQSPNAMIRATLITIGGVGQVELSISAFAQSPMANARCGYLVELDGGVVTASYPQDLRGPCPQDVGFNLERVSNNQLALKLSPTSIEEFQEPQAMILTGNRRPLLESELAAPVANLDILGIAPGMERAAVEAKLRELGFELVAEPQIRLVFDASRETAIWGRQPSEDRRRGVGGMGDVVSISFTAAGARSEMPARAAFISRHWWPADGDNFPVESVKQSLIDKHGPEYLNGKRMYQRDGSPANLTEVTNCTYNASMPLLQAHHFEGSKSETVSYKRRTEDVSIACGPTANTHAKGNPSGMLDRLTALVFNPDIIWQDMWSDWAYQNFVRLSDQIDTAKSATTAAPEL</sequence>
<dbReference type="Proteomes" id="UP000786693">
    <property type="component" value="Unassembled WGS sequence"/>
</dbReference>
<evidence type="ECO:0000313" key="2">
    <source>
        <dbReference type="EMBL" id="GIT96961.1"/>
    </source>
</evidence>
<dbReference type="RefSeq" id="WP_220750451.1">
    <property type="nucleotide sequence ID" value="NZ_BPFH01000009.1"/>
</dbReference>
<dbReference type="EMBL" id="BPFH01000009">
    <property type="protein sequence ID" value="GIT96961.1"/>
    <property type="molecule type" value="Genomic_DNA"/>
</dbReference>
<name>A0ABQ4NRI6_9RHOB</name>
<evidence type="ECO:0000313" key="3">
    <source>
        <dbReference type="Proteomes" id="UP000786693"/>
    </source>
</evidence>
<protein>
    <submittedName>
        <fullName evidence="2">Uncharacterized protein</fullName>
    </submittedName>
</protein>
<proteinExistence type="predicted"/>
<comment type="caution">
    <text evidence="2">The sequence shown here is derived from an EMBL/GenBank/DDBJ whole genome shotgun (WGS) entry which is preliminary data.</text>
</comment>
<keyword evidence="3" id="KW-1185">Reference proteome</keyword>
<keyword evidence="1" id="KW-0732">Signal</keyword>
<reference evidence="2 3" key="1">
    <citation type="submission" date="2021-05" db="EMBL/GenBank/DDBJ databases">
        <title>Bacteria Genome sequencing.</title>
        <authorList>
            <person name="Takabe Y."/>
            <person name="Nakajima Y."/>
            <person name="Suzuki S."/>
            <person name="Shiozaki T."/>
        </authorList>
    </citation>
    <scope>NUCLEOTIDE SEQUENCE [LARGE SCALE GENOMIC DNA]</scope>
    <source>
        <strain evidence="2 3">AI_62</strain>
    </source>
</reference>
<accession>A0ABQ4NRI6</accession>
<feature type="chain" id="PRO_5046537080" evidence="1">
    <location>
        <begin position="28"/>
        <end position="392"/>
    </location>
</feature>
<feature type="signal peptide" evidence="1">
    <location>
        <begin position="1"/>
        <end position="27"/>
    </location>
</feature>
<organism evidence="2 3">
    <name type="scientific">Jannaschia pagri</name>
    <dbReference type="NCBI Taxonomy" id="2829797"/>
    <lineage>
        <taxon>Bacteria</taxon>
        <taxon>Pseudomonadati</taxon>
        <taxon>Pseudomonadota</taxon>
        <taxon>Alphaproteobacteria</taxon>
        <taxon>Rhodobacterales</taxon>
        <taxon>Roseobacteraceae</taxon>
        <taxon>Jannaschia</taxon>
    </lineage>
</organism>
<evidence type="ECO:0000256" key="1">
    <source>
        <dbReference type="SAM" id="SignalP"/>
    </source>
</evidence>
<gene>
    <name evidence="2" type="ORF">JANAI62_35840</name>
</gene>